<dbReference type="Pfam" id="PF12937">
    <property type="entry name" value="F-box-like"/>
    <property type="match status" value="1"/>
</dbReference>
<name>A0A9J6BUE6_POLVA</name>
<dbReference type="SMART" id="SM00256">
    <property type="entry name" value="FBOX"/>
    <property type="match status" value="1"/>
</dbReference>
<comment type="caution">
    <text evidence="2">The sequence shown here is derived from an EMBL/GenBank/DDBJ whole genome shotgun (WGS) entry which is preliminary data.</text>
</comment>
<dbReference type="AlphaFoldDB" id="A0A9J6BUE6"/>
<evidence type="ECO:0000259" key="1">
    <source>
        <dbReference type="PROSITE" id="PS50181"/>
    </source>
</evidence>
<dbReference type="Proteomes" id="UP001107558">
    <property type="component" value="Chromosome 3"/>
</dbReference>
<dbReference type="Gene3D" id="1.20.1280.50">
    <property type="match status" value="1"/>
</dbReference>
<dbReference type="SUPFAM" id="SSF81383">
    <property type="entry name" value="F-box domain"/>
    <property type="match status" value="1"/>
</dbReference>
<reference evidence="2" key="1">
    <citation type="submission" date="2021-03" db="EMBL/GenBank/DDBJ databases">
        <title>Chromosome level genome of the anhydrobiotic midge Polypedilum vanderplanki.</title>
        <authorList>
            <person name="Yoshida Y."/>
            <person name="Kikawada T."/>
            <person name="Gusev O."/>
        </authorList>
    </citation>
    <scope>NUCLEOTIDE SEQUENCE</scope>
    <source>
        <strain evidence="2">NIAS01</strain>
        <tissue evidence="2">Whole body or cell culture</tissue>
    </source>
</reference>
<dbReference type="PROSITE" id="PS50181">
    <property type="entry name" value="FBOX"/>
    <property type="match status" value="1"/>
</dbReference>
<dbReference type="InterPro" id="IPR032675">
    <property type="entry name" value="LRR_dom_sf"/>
</dbReference>
<dbReference type="OrthoDB" id="10468189at2759"/>
<dbReference type="Gene3D" id="3.80.10.10">
    <property type="entry name" value="Ribonuclease Inhibitor"/>
    <property type="match status" value="1"/>
</dbReference>
<organism evidence="2 3">
    <name type="scientific">Polypedilum vanderplanki</name>
    <name type="common">Sleeping chironomid midge</name>
    <dbReference type="NCBI Taxonomy" id="319348"/>
    <lineage>
        <taxon>Eukaryota</taxon>
        <taxon>Metazoa</taxon>
        <taxon>Ecdysozoa</taxon>
        <taxon>Arthropoda</taxon>
        <taxon>Hexapoda</taxon>
        <taxon>Insecta</taxon>
        <taxon>Pterygota</taxon>
        <taxon>Neoptera</taxon>
        <taxon>Endopterygota</taxon>
        <taxon>Diptera</taxon>
        <taxon>Nematocera</taxon>
        <taxon>Chironomoidea</taxon>
        <taxon>Chironomidae</taxon>
        <taxon>Chironominae</taxon>
        <taxon>Polypedilum</taxon>
        <taxon>Polypedilum</taxon>
    </lineage>
</organism>
<protein>
    <recommendedName>
        <fullName evidence="1">F-box domain-containing protein</fullName>
    </recommendedName>
</protein>
<proteinExistence type="predicted"/>
<dbReference type="SUPFAM" id="SSF52047">
    <property type="entry name" value="RNI-like"/>
    <property type="match status" value="1"/>
</dbReference>
<evidence type="ECO:0000313" key="2">
    <source>
        <dbReference type="EMBL" id="KAG5672918.1"/>
    </source>
</evidence>
<dbReference type="EMBL" id="JADBJN010000003">
    <property type="protein sequence ID" value="KAG5672918.1"/>
    <property type="molecule type" value="Genomic_DNA"/>
</dbReference>
<gene>
    <name evidence="2" type="ORF">PVAND_003006</name>
</gene>
<accession>A0A9J6BUE6</accession>
<dbReference type="InterPro" id="IPR036047">
    <property type="entry name" value="F-box-like_dom_sf"/>
</dbReference>
<dbReference type="InterPro" id="IPR001810">
    <property type="entry name" value="F-box_dom"/>
</dbReference>
<sequence>MDKLPKELWIEIFDYLKAKDLIALTECCKDFYSIIIDTKLMKKFTLHLKNDNFEWLGERKYSKIEIKECNDLEKYINIFSAVGLNVLKISIINIQLNSGYLLKIFKCCPKLQEFYFSNVKIFEDIELQSLDNNKIIERIVFEDSSPVIFKLFINTSVKEIWIDNKCSNENVDFIPLRDLLKIQEYLKELRLAYFSINTNLFNDNVLDFVPFRLEKFSMNNVYLGIESVARFHTFLLNHKESLRFIFLQSPFINVSFFNQFYFLEELQLCHTNAFFEPFENIKKLQVENVSGNFMDKFPNAEELTMIYKYGVFLGMYGDLVKLTKLEKLTVIDSKIPELKIPLVKKLKLKNVVICHKRPFKYEENSIRELYIESCNTIDWIPDYLA</sequence>
<keyword evidence="3" id="KW-1185">Reference proteome</keyword>
<evidence type="ECO:0000313" key="3">
    <source>
        <dbReference type="Proteomes" id="UP001107558"/>
    </source>
</evidence>
<feature type="domain" description="F-box" evidence="1">
    <location>
        <begin position="1"/>
        <end position="44"/>
    </location>
</feature>